<dbReference type="PANTHER" id="PTHR46211:SF8">
    <property type="entry name" value="PHOSPHODIESTERASE"/>
    <property type="match status" value="1"/>
</dbReference>
<proteinExistence type="predicted"/>
<dbReference type="Gene3D" id="3.20.20.190">
    <property type="entry name" value="Phosphatidylinositol (PI) phosphodiesterase"/>
    <property type="match status" value="1"/>
</dbReference>
<comment type="caution">
    <text evidence="3">The sequence shown here is derived from an EMBL/GenBank/DDBJ whole genome shotgun (WGS) entry which is preliminary data.</text>
</comment>
<dbReference type="Proteomes" id="UP000018466">
    <property type="component" value="Unassembled WGS sequence"/>
</dbReference>
<keyword evidence="1" id="KW-1133">Transmembrane helix</keyword>
<feature type="transmembrane region" description="Helical" evidence="1">
    <location>
        <begin position="220"/>
        <end position="238"/>
    </location>
</feature>
<dbReference type="EMBL" id="AGEL01000006">
    <property type="protein sequence ID" value="EHO17303.1"/>
    <property type="molecule type" value="Genomic_DNA"/>
</dbReference>
<dbReference type="PANTHER" id="PTHR46211">
    <property type="entry name" value="GLYCEROPHOSPHORYL DIESTER PHOSPHODIESTERASE"/>
    <property type="match status" value="1"/>
</dbReference>
<dbReference type="Pfam" id="PF10110">
    <property type="entry name" value="GPDPase_memb"/>
    <property type="match status" value="1"/>
</dbReference>
<dbReference type="RefSeq" id="WP_009532735.1">
    <property type="nucleotide sequence ID" value="NZ_JH590862.1"/>
</dbReference>
<feature type="transmembrane region" description="Helical" evidence="1">
    <location>
        <begin position="70"/>
        <end position="98"/>
    </location>
</feature>
<reference evidence="3 4" key="1">
    <citation type="submission" date="2011-10" db="EMBL/GenBank/DDBJ databases">
        <title>The Genome Sequence of Lachnospiraceae bacterium ACC2.</title>
        <authorList>
            <consortium name="The Broad Institute Genome Sequencing Platform"/>
            <person name="Earl A."/>
            <person name="Ward D."/>
            <person name="Feldgarden M."/>
            <person name="Gevers D."/>
            <person name="Sizova M."/>
            <person name="Hazen A."/>
            <person name="Epstein S."/>
            <person name="Young S.K."/>
            <person name="Zeng Q."/>
            <person name="Gargeya S."/>
            <person name="Fitzgerald M."/>
            <person name="Haas B."/>
            <person name="Abouelleil A."/>
            <person name="Alvarado L."/>
            <person name="Arachchi H.M."/>
            <person name="Berlin A."/>
            <person name="Brown A."/>
            <person name="Chapman S.B."/>
            <person name="Chen Z."/>
            <person name="Dunbar C."/>
            <person name="Freedman E."/>
            <person name="Gearin G."/>
            <person name="Goldberg J."/>
            <person name="Griggs A."/>
            <person name="Gujja S."/>
            <person name="Heiman D."/>
            <person name="Howarth C."/>
            <person name="Larson L."/>
            <person name="Lui A."/>
            <person name="MacDonald P.J.P."/>
            <person name="Montmayeur A."/>
            <person name="Murphy C."/>
            <person name="Neiman D."/>
            <person name="Pearson M."/>
            <person name="Priest M."/>
            <person name="Roberts A."/>
            <person name="Saif S."/>
            <person name="Shea T."/>
            <person name="Shenoy N."/>
            <person name="Sisk P."/>
            <person name="Stolte C."/>
            <person name="Sykes S."/>
            <person name="Wortman J."/>
            <person name="Nusbaum C."/>
            <person name="Birren B."/>
        </authorList>
    </citation>
    <scope>NUCLEOTIDE SEQUENCE [LARGE SCALE GENOMIC DNA]</scope>
    <source>
        <strain evidence="3 4">ACC2</strain>
    </source>
</reference>
<dbReference type="InterPro" id="IPR018476">
    <property type="entry name" value="GlyceroP-diester-Pdiesterase_M"/>
</dbReference>
<organism evidence="3 4">
    <name type="scientific">Stomatobaculum longum</name>
    <dbReference type="NCBI Taxonomy" id="796942"/>
    <lineage>
        <taxon>Bacteria</taxon>
        <taxon>Bacillati</taxon>
        <taxon>Bacillota</taxon>
        <taxon>Clostridia</taxon>
        <taxon>Lachnospirales</taxon>
        <taxon>Lachnospiraceae</taxon>
        <taxon>Stomatobaculum</taxon>
    </lineage>
</organism>
<evidence type="ECO:0000259" key="2">
    <source>
        <dbReference type="PROSITE" id="PS51704"/>
    </source>
</evidence>
<dbReference type="PROSITE" id="PS51704">
    <property type="entry name" value="GP_PDE"/>
    <property type="match status" value="1"/>
</dbReference>
<keyword evidence="4" id="KW-1185">Reference proteome</keyword>
<dbReference type="GeneID" id="86941812"/>
<evidence type="ECO:0000313" key="3">
    <source>
        <dbReference type="EMBL" id="EHO17303.1"/>
    </source>
</evidence>
<dbReference type="InterPro" id="IPR030395">
    <property type="entry name" value="GP_PDE_dom"/>
</dbReference>
<feature type="domain" description="GP-PDE" evidence="2">
    <location>
        <begin position="367"/>
        <end position="596"/>
    </location>
</feature>
<feature type="transmembrane region" description="Helical" evidence="1">
    <location>
        <begin position="276"/>
        <end position="306"/>
    </location>
</feature>
<name>A0AA36Y5G6_9FIRM</name>
<gene>
    <name evidence="3" type="ORF">HMPREF9623_00902</name>
</gene>
<dbReference type="GO" id="GO:0006629">
    <property type="term" value="P:lipid metabolic process"/>
    <property type="evidence" value="ECO:0007669"/>
    <property type="project" value="InterPro"/>
</dbReference>
<keyword evidence="1" id="KW-0472">Membrane</keyword>
<protein>
    <recommendedName>
        <fullName evidence="2">GP-PDE domain-containing protein</fullName>
    </recommendedName>
</protein>
<feature type="transmembrane region" description="Helical" evidence="1">
    <location>
        <begin position="165"/>
        <end position="186"/>
    </location>
</feature>
<dbReference type="Pfam" id="PF03009">
    <property type="entry name" value="GDPD"/>
    <property type="match status" value="1"/>
</dbReference>
<evidence type="ECO:0000313" key="4">
    <source>
        <dbReference type="Proteomes" id="UP000018466"/>
    </source>
</evidence>
<feature type="transmembrane region" description="Helical" evidence="1">
    <location>
        <begin position="124"/>
        <end position="145"/>
    </location>
</feature>
<evidence type="ECO:0000256" key="1">
    <source>
        <dbReference type="SAM" id="Phobius"/>
    </source>
</evidence>
<accession>A0AA36Y5G6</accession>
<dbReference type="SUPFAM" id="SSF51695">
    <property type="entry name" value="PLC-like phosphodiesterases"/>
    <property type="match status" value="1"/>
</dbReference>
<dbReference type="GO" id="GO:0008081">
    <property type="term" value="F:phosphoric diester hydrolase activity"/>
    <property type="evidence" value="ECO:0007669"/>
    <property type="project" value="InterPro"/>
</dbReference>
<feature type="transmembrane region" description="Helical" evidence="1">
    <location>
        <begin position="334"/>
        <end position="358"/>
    </location>
</feature>
<dbReference type="AlphaFoldDB" id="A0AA36Y5G6"/>
<sequence>MSSSVKNPTSFRRFALSALPEFWMFQLLASLFLFPLSRLMWRFVRALTAKSGALTSSNYLRFLASWRAPVLLVLLFLLVMLYLLFELLAPIFLCNALLSGKQLRYRTALLDGLRSLRKFASPRGLLFLFYLAVLTPLTGVGFHISLTKKLYIPNFISEVIDTTPLYFLLYLLLMAVLSWLGYRMLFFLHAAILESRTPGAAFRRSSELVTSNRLRIAKELLPLLLFLAFIRLLAQGLFKLLPALVLIAREEKLLQGAATLTTGADLLLSAESRAELLYRFAAAFAVLLGNYLLSMVSLLCSSFFLLRFTRLFLILAREQAPEEQPLPKSPRSTLLLAAMGGSLFFTALLSFVLSFLYAPLFAREQHTKLIAHRTGGYLAPENSVAGIVAAENTGAYGSETDVQRTSDGYYVINHDDNFKRLAGVNRTPQSMTFLEVRGLTLTDPHFPAEPYPVATLSDLLDACRGKEKLFIELKGVTADKKMADDVVRIVREKNMVSEVVIISLSYRVINYVETHYPEFDTGVLFFAGVGNLPKLNCDILLLEEESVSNARIAEAHAAGKQIGVWTVNDGNGLSRFLDSEVDYIITDDIRLAKETEQDLLSRTPYEVFEDRLGNFWDFMFF</sequence>
<keyword evidence="1" id="KW-0812">Transmembrane</keyword>
<dbReference type="InterPro" id="IPR017946">
    <property type="entry name" value="PLC-like_Pdiesterase_TIM-brl"/>
</dbReference>